<evidence type="ECO:0000313" key="3">
    <source>
        <dbReference type="Proteomes" id="UP001183176"/>
    </source>
</evidence>
<dbReference type="Pfam" id="PF05076">
    <property type="entry name" value="SUFU"/>
    <property type="match status" value="1"/>
</dbReference>
<dbReference type="Proteomes" id="UP001183176">
    <property type="component" value="Unassembled WGS sequence"/>
</dbReference>
<evidence type="ECO:0000313" key="2">
    <source>
        <dbReference type="EMBL" id="MDT0260522.1"/>
    </source>
</evidence>
<sequence>MAQHPDVLSAVAAAYHQHFEVAPARASISFLGVDPIEVLRYADDGRDHYLSLGMSRYPMVDPAADVIDERGAPRAELMLSVTGRPDAVWRRLAILAAAPAVEGAVYAPGNRVDVAEPLCPGSRCTGAVLSEGPLQPIAVTGVADVLVFRLLPATQTELAWARVHGSDELLQRWQNAGTDLIDLMRDPVGLG</sequence>
<proteinExistence type="predicted"/>
<comment type="caution">
    <text evidence="2">The sequence shown here is derived from an EMBL/GenBank/DDBJ whole genome shotgun (WGS) entry which is preliminary data.</text>
</comment>
<gene>
    <name evidence="2" type="ORF">RM423_03860</name>
</gene>
<keyword evidence="3" id="KW-1185">Reference proteome</keyword>
<organism evidence="2 3">
    <name type="scientific">Jatrophihabitans lederbergiae</name>
    <dbReference type="NCBI Taxonomy" id="3075547"/>
    <lineage>
        <taxon>Bacteria</taxon>
        <taxon>Bacillati</taxon>
        <taxon>Actinomycetota</taxon>
        <taxon>Actinomycetes</taxon>
        <taxon>Jatrophihabitantales</taxon>
        <taxon>Jatrophihabitantaceae</taxon>
        <taxon>Jatrophihabitans</taxon>
    </lineage>
</organism>
<reference evidence="3" key="1">
    <citation type="submission" date="2023-07" db="EMBL/GenBank/DDBJ databases">
        <title>30 novel species of actinomycetes from the DSMZ collection.</title>
        <authorList>
            <person name="Nouioui I."/>
        </authorList>
    </citation>
    <scope>NUCLEOTIDE SEQUENCE [LARGE SCALE GENOMIC DNA]</scope>
    <source>
        <strain evidence="3">DSM 44399</strain>
    </source>
</reference>
<accession>A0ABU2J6A7</accession>
<dbReference type="InterPro" id="IPR020941">
    <property type="entry name" value="SUFU-like_domain"/>
</dbReference>
<dbReference type="RefSeq" id="WP_311421672.1">
    <property type="nucleotide sequence ID" value="NZ_JAVREH010000003.1"/>
</dbReference>
<feature type="domain" description="Suppressor of fused-like" evidence="1">
    <location>
        <begin position="33"/>
        <end position="185"/>
    </location>
</feature>
<name>A0ABU2J6A7_9ACTN</name>
<dbReference type="EMBL" id="JAVREH010000003">
    <property type="protein sequence ID" value="MDT0260522.1"/>
    <property type="molecule type" value="Genomic_DNA"/>
</dbReference>
<protein>
    <submittedName>
        <fullName evidence="2">Suppressor of fused domain protein</fullName>
    </submittedName>
</protein>
<evidence type="ECO:0000259" key="1">
    <source>
        <dbReference type="Pfam" id="PF05076"/>
    </source>
</evidence>